<protein>
    <submittedName>
        <fullName evidence="1">Uncharacterized protein</fullName>
    </submittedName>
</protein>
<keyword evidence="2" id="KW-1185">Reference proteome</keyword>
<evidence type="ECO:0000313" key="1">
    <source>
        <dbReference type="EMBL" id="KIM95795.1"/>
    </source>
</evidence>
<dbReference type="AlphaFoldDB" id="A0A0C3GI26"/>
<dbReference type="EMBL" id="KN832886">
    <property type="protein sequence ID" value="KIM95795.1"/>
    <property type="molecule type" value="Genomic_DNA"/>
</dbReference>
<gene>
    <name evidence="1" type="ORF">OIDMADRAFT_33875</name>
</gene>
<proteinExistence type="predicted"/>
<dbReference type="HOGENOM" id="CLU_1768642_0_0_1"/>
<name>A0A0C3GI26_OIDMZ</name>
<dbReference type="InParanoid" id="A0A0C3GI26"/>
<evidence type="ECO:0000313" key="2">
    <source>
        <dbReference type="Proteomes" id="UP000054321"/>
    </source>
</evidence>
<reference evidence="2" key="2">
    <citation type="submission" date="2015-01" db="EMBL/GenBank/DDBJ databases">
        <title>Evolutionary Origins and Diversification of the Mycorrhizal Mutualists.</title>
        <authorList>
            <consortium name="DOE Joint Genome Institute"/>
            <consortium name="Mycorrhizal Genomics Consortium"/>
            <person name="Kohler A."/>
            <person name="Kuo A."/>
            <person name="Nagy L.G."/>
            <person name="Floudas D."/>
            <person name="Copeland A."/>
            <person name="Barry K.W."/>
            <person name="Cichocki N."/>
            <person name="Veneault-Fourrey C."/>
            <person name="LaButti K."/>
            <person name="Lindquist E.A."/>
            <person name="Lipzen A."/>
            <person name="Lundell T."/>
            <person name="Morin E."/>
            <person name="Murat C."/>
            <person name="Riley R."/>
            <person name="Ohm R."/>
            <person name="Sun H."/>
            <person name="Tunlid A."/>
            <person name="Henrissat B."/>
            <person name="Grigoriev I.V."/>
            <person name="Hibbett D.S."/>
            <person name="Martin F."/>
        </authorList>
    </citation>
    <scope>NUCLEOTIDE SEQUENCE [LARGE SCALE GENOMIC DNA]</scope>
    <source>
        <strain evidence="2">Zn</strain>
    </source>
</reference>
<sequence>MAVAAPTGTSEPKEISLDKRTESCAVLATKAAALSFECSTTSSIQVCDEAFAAVVECGQVCSLSVSLMADQVANGVIEFFPGGGRWLTKAPDGAVDFTGWRYRMFRWWWQMADQDPDGNIVCFAWWMIADLGANGVIDCFPSGGVRE</sequence>
<organism evidence="1 2">
    <name type="scientific">Oidiodendron maius (strain Zn)</name>
    <dbReference type="NCBI Taxonomy" id="913774"/>
    <lineage>
        <taxon>Eukaryota</taxon>
        <taxon>Fungi</taxon>
        <taxon>Dikarya</taxon>
        <taxon>Ascomycota</taxon>
        <taxon>Pezizomycotina</taxon>
        <taxon>Leotiomycetes</taxon>
        <taxon>Leotiomycetes incertae sedis</taxon>
        <taxon>Myxotrichaceae</taxon>
        <taxon>Oidiodendron</taxon>
    </lineage>
</organism>
<reference evidence="1 2" key="1">
    <citation type="submission" date="2014-04" db="EMBL/GenBank/DDBJ databases">
        <authorList>
            <consortium name="DOE Joint Genome Institute"/>
            <person name="Kuo A."/>
            <person name="Martino E."/>
            <person name="Perotto S."/>
            <person name="Kohler A."/>
            <person name="Nagy L.G."/>
            <person name="Floudas D."/>
            <person name="Copeland A."/>
            <person name="Barry K.W."/>
            <person name="Cichocki N."/>
            <person name="Veneault-Fourrey C."/>
            <person name="LaButti K."/>
            <person name="Lindquist E.A."/>
            <person name="Lipzen A."/>
            <person name="Lundell T."/>
            <person name="Morin E."/>
            <person name="Murat C."/>
            <person name="Sun H."/>
            <person name="Tunlid A."/>
            <person name="Henrissat B."/>
            <person name="Grigoriev I.V."/>
            <person name="Hibbett D.S."/>
            <person name="Martin F."/>
            <person name="Nordberg H.P."/>
            <person name="Cantor M.N."/>
            <person name="Hua S.X."/>
        </authorList>
    </citation>
    <scope>NUCLEOTIDE SEQUENCE [LARGE SCALE GENOMIC DNA]</scope>
    <source>
        <strain evidence="1 2">Zn</strain>
    </source>
</reference>
<accession>A0A0C3GI26</accession>
<dbReference type="Proteomes" id="UP000054321">
    <property type="component" value="Unassembled WGS sequence"/>
</dbReference>